<dbReference type="InterPro" id="IPR025498">
    <property type="entry name" value="DUF4389"/>
</dbReference>
<keyword evidence="3" id="KW-1185">Reference proteome</keyword>
<dbReference type="EMBL" id="CP058560">
    <property type="protein sequence ID" value="QUH24115.1"/>
    <property type="molecule type" value="Genomic_DNA"/>
</dbReference>
<reference evidence="2" key="1">
    <citation type="submission" date="2020-07" db="EMBL/GenBank/DDBJ databases">
        <title>Methanobacterium. sp. MethCan genome.</title>
        <authorList>
            <person name="Postec A."/>
            <person name="Quemeneur M."/>
        </authorList>
    </citation>
    <scope>NUCLEOTIDE SEQUENCE</scope>
    <source>
        <strain evidence="2">MethCAN</strain>
    </source>
</reference>
<sequence length="106" mass="12478">MSEDFELNELFEYEKNASRLELFVRFFYAIPVVIVLGLYSIIAGICLTIQFLIILVLGKRNEGLNDLIRGYLEYNIHLISYFNYMTDERPGVIPKKVKFFEVVEEE</sequence>
<evidence type="ECO:0000256" key="1">
    <source>
        <dbReference type="SAM" id="Phobius"/>
    </source>
</evidence>
<name>A0A8T8K965_9EURY</name>
<keyword evidence="1" id="KW-1133">Transmembrane helix</keyword>
<gene>
    <name evidence="2" type="ORF">HYG87_10290</name>
</gene>
<dbReference type="OrthoDB" id="121761at2157"/>
<keyword evidence="1" id="KW-0472">Membrane</keyword>
<organism evidence="2 3">
    <name type="scientific">Methanobacterium alkalithermotolerans</name>
    <dbReference type="NCBI Taxonomy" id="2731220"/>
    <lineage>
        <taxon>Archaea</taxon>
        <taxon>Methanobacteriati</taxon>
        <taxon>Methanobacteriota</taxon>
        <taxon>Methanomada group</taxon>
        <taxon>Methanobacteria</taxon>
        <taxon>Methanobacteriales</taxon>
        <taxon>Methanobacteriaceae</taxon>
        <taxon>Methanobacterium</taxon>
    </lineage>
</organism>
<accession>A0A8T8K965</accession>
<protein>
    <submittedName>
        <fullName evidence="2">DUF4389 domain-containing protein</fullName>
    </submittedName>
</protein>
<dbReference type="Proteomes" id="UP000681041">
    <property type="component" value="Chromosome"/>
</dbReference>
<dbReference type="KEGG" id="meme:HYG87_10290"/>
<dbReference type="GeneID" id="64821157"/>
<proteinExistence type="predicted"/>
<evidence type="ECO:0000313" key="3">
    <source>
        <dbReference type="Proteomes" id="UP000681041"/>
    </source>
</evidence>
<keyword evidence="1" id="KW-0812">Transmembrane</keyword>
<dbReference type="Pfam" id="PF14333">
    <property type="entry name" value="DUF4389"/>
    <property type="match status" value="1"/>
</dbReference>
<dbReference type="RefSeq" id="WP_211533072.1">
    <property type="nucleotide sequence ID" value="NZ_CP058560.1"/>
</dbReference>
<feature type="transmembrane region" description="Helical" evidence="1">
    <location>
        <begin position="26"/>
        <end position="57"/>
    </location>
</feature>
<dbReference type="AlphaFoldDB" id="A0A8T8K965"/>
<evidence type="ECO:0000313" key="2">
    <source>
        <dbReference type="EMBL" id="QUH24115.1"/>
    </source>
</evidence>